<gene>
    <name evidence="16" type="ORF">ABC974_26030</name>
</gene>
<feature type="chain" id="PRO_5046867799" evidence="13">
    <location>
        <begin position="24"/>
        <end position="761"/>
    </location>
</feature>
<dbReference type="InterPro" id="IPR000531">
    <property type="entry name" value="Beta-barrel_TonB"/>
</dbReference>
<comment type="subcellular location">
    <subcellularLocation>
        <location evidence="1 11">Cell outer membrane</location>
        <topology evidence="1 11">Multi-pass membrane protein</topology>
    </subcellularLocation>
</comment>
<reference evidence="16 17" key="1">
    <citation type="submission" date="2024-05" db="EMBL/GenBank/DDBJ databases">
        <authorList>
            <person name="Liu Q."/>
            <person name="Xin Y.-H."/>
        </authorList>
    </citation>
    <scope>NUCLEOTIDE SEQUENCE [LARGE SCALE GENOMIC DNA]</scope>
    <source>
        <strain evidence="16 17">CGMCC 1.10181</strain>
    </source>
</reference>
<keyword evidence="2 11" id="KW-0813">Transport</keyword>
<evidence type="ECO:0000256" key="11">
    <source>
        <dbReference type="PROSITE-ProRule" id="PRU01360"/>
    </source>
</evidence>
<keyword evidence="6" id="KW-0408">Iron</keyword>
<comment type="caution">
    <text evidence="16">The sequence shown here is derived from an EMBL/GenBank/DDBJ whole genome shotgun (WGS) entry which is preliminary data.</text>
</comment>
<dbReference type="InterPro" id="IPR039426">
    <property type="entry name" value="TonB-dep_rcpt-like"/>
</dbReference>
<evidence type="ECO:0000256" key="12">
    <source>
        <dbReference type="RuleBase" id="RU003357"/>
    </source>
</evidence>
<evidence type="ECO:0000256" key="1">
    <source>
        <dbReference type="ARBA" id="ARBA00004571"/>
    </source>
</evidence>
<dbReference type="EMBL" id="JBDIME010000039">
    <property type="protein sequence ID" value="MEN2793111.1"/>
    <property type="molecule type" value="Genomic_DNA"/>
</dbReference>
<evidence type="ECO:0000256" key="10">
    <source>
        <dbReference type="ARBA" id="ARBA00023237"/>
    </source>
</evidence>
<keyword evidence="9 11" id="KW-0472">Membrane</keyword>
<organism evidence="16 17">
    <name type="scientific">Sphingomonas oligophenolica</name>
    <dbReference type="NCBI Taxonomy" id="301154"/>
    <lineage>
        <taxon>Bacteria</taxon>
        <taxon>Pseudomonadati</taxon>
        <taxon>Pseudomonadota</taxon>
        <taxon>Alphaproteobacteria</taxon>
        <taxon>Sphingomonadales</taxon>
        <taxon>Sphingomonadaceae</taxon>
        <taxon>Sphingomonas</taxon>
    </lineage>
</organism>
<evidence type="ECO:0000256" key="4">
    <source>
        <dbReference type="ARBA" id="ARBA00022496"/>
    </source>
</evidence>
<dbReference type="SUPFAM" id="SSF56935">
    <property type="entry name" value="Porins"/>
    <property type="match status" value="1"/>
</dbReference>
<evidence type="ECO:0000256" key="9">
    <source>
        <dbReference type="ARBA" id="ARBA00023136"/>
    </source>
</evidence>
<evidence type="ECO:0000256" key="2">
    <source>
        <dbReference type="ARBA" id="ARBA00022448"/>
    </source>
</evidence>
<name>A0ABU9YBM8_9SPHN</name>
<dbReference type="PROSITE" id="PS52016">
    <property type="entry name" value="TONB_DEPENDENT_REC_3"/>
    <property type="match status" value="1"/>
</dbReference>
<evidence type="ECO:0000313" key="16">
    <source>
        <dbReference type="EMBL" id="MEN2793111.1"/>
    </source>
</evidence>
<dbReference type="PANTHER" id="PTHR32552:SF81">
    <property type="entry name" value="TONB-DEPENDENT OUTER MEMBRANE RECEPTOR"/>
    <property type="match status" value="1"/>
</dbReference>
<evidence type="ECO:0000259" key="15">
    <source>
        <dbReference type="Pfam" id="PF07715"/>
    </source>
</evidence>
<evidence type="ECO:0000256" key="6">
    <source>
        <dbReference type="ARBA" id="ARBA00023004"/>
    </source>
</evidence>
<feature type="domain" description="TonB-dependent receptor-like beta-barrel" evidence="14">
    <location>
        <begin position="267"/>
        <end position="724"/>
    </location>
</feature>
<proteinExistence type="inferred from homology"/>
<dbReference type="InterPro" id="IPR012910">
    <property type="entry name" value="Plug_dom"/>
</dbReference>
<dbReference type="Gene3D" id="2.40.170.20">
    <property type="entry name" value="TonB-dependent receptor, beta-barrel domain"/>
    <property type="match status" value="1"/>
</dbReference>
<comment type="similarity">
    <text evidence="11 12">Belongs to the TonB-dependent receptor family.</text>
</comment>
<protein>
    <submittedName>
        <fullName evidence="16">TonB-dependent receptor</fullName>
    </submittedName>
</protein>
<keyword evidence="3 11" id="KW-1134">Transmembrane beta strand</keyword>
<dbReference type="RefSeq" id="WP_345840572.1">
    <property type="nucleotide sequence ID" value="NZ_JBDIME010000039.1"/>
</dbReference>
<dbReference type="InterPro" id="IPR036942">
    <property type="entry name" value="Beta-barrel_TonB_sf"/>
</dbReference>
<dbReference type="PANTHER" id="PTHR32552">
    <property type="entry name" value="FERRICHROME IRON RECEPTOR-RELATED"/>
    <property type="match status" value="1"/>
</dbReference>
<keyword evidence="7" id="KW-0406">Ion transport</keyword>
<feature type="domain" description="TonB-dependent receptor plug" evidence="15">
    <location>
        <begin position="57"/>
        <end position="163"/>
    </location>
</feature>
<evidence type="ECO:0000256" key="8">
    <source>
        <dbReference type="ARBA" id="ARBA00023077"/>
    </source>
</evidence>
<feature type="signal peptide" evidence="13">
    <location>
        <begin position="1"/>
        <end position="23"/>
    </location>
</feature>
<keyword evidence="10 11" id="KW-0998">Cell outer membrane</keyword>
<keyword evidence="17" id="KW-1185">Reference proteome</keyword>
<keyword evidence="16" id="KW-0675">Receptor</keyword>
<dbReference type="Pfam" id="PF00593">
    <property type="entry name" value="TonB_dep_Rec_b-barrel"/>
    <property type="match status" value="1"/>
</dbReference>
<dbReference type="Pfam" id="PF07715">
    <property type="entry name" value="Plug"/>
    <property type="match status" value="1"/>
</dbReference>
<evidence type="ECO:0000256" key="3">
    <source>
        <dbReference type="ARBA" id="ARBA00022452"/>
    </source>
</evidence>
<keyword evidence="4" id="KW-0410">Iron transport</keyword>
<evidence type="ECO:0000256" key="5">
    <source>
        <dbReference type="ARBA" id="ARBA00022692"/>
    </source>
</evidence>
<sequence length="761" mass="82211">MRLLALAASASAGAMTFATSALAQQSTGAAASENPAPPKEADLTDIVVTARRSSENIQKVPVAVSVLSGDALEQRRITGAKDLQYNTPSLVITSDPLGGSTAPVFQLRGQTVAQGSDDTVVTYLGDVPINSRAFAGGLFDLNSVQVIRGPQGTLFGKNSTGGAVIFTPRIADTSTVSGFADGTIGNYSYYQIGAGVNVPLITDKLAVRLSGQITRQDGFVRNVSGPDGADKKYEVLRLSLVATPTERLRNETYFSYFHGRQHQNPLIFSRYNYDLVQFVIANGTGSQAIGTGVANLVQGQFDRQQQLGLRTIDYSVRPNNDDNDVFIATNTTSYDLGFGTVKNIFGYSNQKPRVSLSQTSTDFPLVDVLQSKYLDSFSDELQLSGNTNTLKWIVGAFFSSDHTRTVQPAFLFGGLNNQTTSTDQYTSKALFAQGTYDFSEIGLNGLKFTAGIRHTWDIRTGVLDAIDYTAAGGPAVAPTVTNRNTYRNISWTLGLDYQVSRDLLVYVSSRHSYKAGGLNLVSSNVPVVLQTYAPEKLTDIELGAKATIRVNDDAVIRANVAAYRGWYKDMQFQELANCGTVASYVINAGKASPKGLELEVDAAIKRNLRVGGFYNRTLGKFDQFALIQPSTCTVVGANTNLNGATFGHISKDTAGLNAAYTVPLNQGDEALVFAGDWYYRGKRVGVATEGNASAIPSYSLFNARVDYNNIGGSRFSAGVWVRNIGNKLYVSYRNNVYAFSGYDVQAYGDPRTFGMDVKFKF</sequence>
<accession>A0ABU9YBM8</accession>
<evidence type="ECO:0000259" key="14">
    <source>
        <dbReference type="Pfam" id="PF00593"/>
    </source>
</evidence>
<keyword evidence="13" id="KW-0732">Signal</keyword>
<evidence type="ECO:0000256" key="7">
    <source>
        <dbReference type="ARBA" id="ARBA00023065"/>
    </source>
</evidence>
<evidence type="ECO:0000313" key="17">
    <source>
        <dbReference type="Proteomes" id="UP001419910"/>
    </source>
</evidence>
<keyword evidence="5 11" id="KW-0812">Transmembrane</keyword>
<keyword evidence="8 12" id="KW-0798">TonB box</keyword>
<evidence type="ECO:0000256" key="13">
    <source>
        <dbReference type="SAM" id="SignalP"/>
    </source>
</evidence>
<dbReference type="Proteomes" id="UP001419910">
    <property type="component" value="Unassembled WGS sequence"/>
</dbReference>